<evidence type="ECO:0000256" key="9">
    <source>
        <dbReference type="ARBA" id="ARBA00023264"/>
    </source>
</evidence>
<evidence type="ECO:0000256" key="5">
    <source>
        <dbReference type="ARBA" id="ARBA00022989"/>
    </source>
</evidence>
<comment type="similarity">
    <text evidence="10">Belongs to the PlsY family.</text>
</comment>
<evidence type="ECO:0000256" key="8">
    <source>
        <dbReference type="ARBA" id="ARBA00023209"/>
    </source>
</evidence>
<keyword evidence="9 10" id="KW-1208">Phospholipid metabolism</keyword>
<keyword evidence="6 10" id="KW-0443">Lipid metabolism</keyword>
<dbReference type="HAMAP" id="MF_01043">
    <property type="entry name" value="PlsY"/>
    <property type="match status" value="1"/>
</dbReference>
<comment type="subcellular location">
    <subcellularLocation>
        <location evidence="10">Cell membrane</location>
        <topology evidence="10">Multi-pass membrane protein</topology>
    </subcellularLocation>
</comment>
<keyword evidence="7 10" id="KW-0472">Membrane</keyword>
<dbReference type="Pfam" id="PF02660">
    <property type="entry name" value="G3P_acyltransf"/>
    <property type="match status" value="1"/>
</dbReference>
<evidence type="ECO:0000256" key="2">
    <source>
        <dbReference type="ARBA" id="ARBA00022516"/>
    </source>
</evidence>
<dbReference type="RefSeq" id="WP_075665913.1">
    <property type="nucleotide sequence ID" value="NZ_LBFC01000018.1"/>
</dbReference>
<evidence type="ECO:0000256" key="7">
    <source>
        <dbReference type="ARBA" id="ARBA00023136"/>
    </source>
</evidence>
<keyword evidence="5 10" id="KW-1133">Transmembrane helix</keyword>
<evidence type="ECO:0000256" key="3">
    <source>
        <dbReference type="ARBA" id="ARBA00022679"/>
    </source>
</evidence>
<comment type="catalytic activity">
    <reaction evidence="10">
        <text>an acyl phosphate + sn-glycerol 3-phosphate = a 1-acyl-sn-glycero-3-phosphate + phosphate</text>
        <dbReference type="Rhea" id="RHEA:34075"/>
        <dbReference type="ChEBI" id="CHEBI:43474"/>
        <dbReference type="ChEBI" id="CHEBI:57597"/>
        <dbReference type="ChEBI" id="CHEBI:57970"/>
        <dbReference type="ChEBI" id="CHEBI:59918"/>
        <dbReference type="EC" id="2.3.1.275"/>
    </reaction>
</comment>
<dbReference type="PANTHER" id="PTHR30309:SF0">
    <property type="entry name" value="GLYCEROL-3-PHOSPHATE ACYLTRANSFERASE-RELATED"/>
    <property type="match status" value="1"/>
</dbReference>
<keyword evidence="2 10" id="KW-0444">Lipid biosynthesis</keyword>
<feature type="transmembrane region" description="Helical" evidence="10">
    <location>
        <begin position="107"/>
        <end position="128"/>
    </location>
</feature>
<feature type="transmembrane region" description="Helical" evidence="10">
    <location>
        <begin position="77"/>
        <end position="95"/>
    </location>
</feature>
<evidence type="ECO:0000256" key="10">
    <source>
        <dbReference type="HAMAP-Rule" id="MF_01043"/>
    </source>
</evidence>
<name>A0ABX3IIK1_9BACT</name>
<protein>
    <recommendedName>
        <fullName evidence="10">Glycerol-3-phosphate acyltransferase</fullName>
    </recommendedName>
    <alternativeName>
        <fullName evidence="10">Acyl-PO4 G3P acyltransferase</fullName>
    </alternativeName>
    <alternativeName>
        <fullName evidence="10">Acyl-phosphate--glycerol-3-phosphate acyltransferase</fullName>
    </alternativeName>
    <alternativeName>
        <fullName evidence="10">G3P acyltransferase</fullName>
        <shortName evidence="10">GPAT</shortName>
        <ecNumber evidence="10">2.3.1.275</ecNumber>
    </alternativeName>
    <alternativeName>
        <fullName evidence="10">Lysophosphatidic acid synthase</fullName>
        <shortName evidence="10">LPA synthase</shortName>
    </alternativeName>
</protein>
<dbReference type="EC" id="2.3.1.275" evidence="10"/>
<evidence type="ECO:0000313" key="12">
    <source>
        <dbReference type="Proteomes" id="UP000242616"/>
    </source>
</evidence>
<evidence type="ECO:0000313" key="11">
    <source>
        <dbReference type="EMBL" id="ONN27139.1"/>
    </source>
</evidence>
<dbReference type="Proteomes" id="UP000242616">
    <property type="component" value="Unassembled WGS sequence"/>
</dbReference>
<feature type="transmembrane region" description="Helical" evidence="10">
    <location>
        <begin position="148"/>
        <end position="170"/>
    </location>
</feature>
<proteinExistence type="inferred from homology"/>
<evidence type="ECO:0000256" key="4">
    <source>
        <dbReference type="ARBA" id="ARBA00022692"/>
    </source>
</evidence>
<dbReference type="EMBL" id="LBFC01000018">
    <property type="protein sequence ID" value="ONN27139.1"/>
    <property type="molecule type" value="Genomic_DNA"/>
</dbReference>
<dbReference type="InterPro" id="IPR003811">
    <property type="entry name" value="G3P_acylTferase_PlsY"/>
</dbReference>
<dbReference type="NCBIfam" id="TIGR00023">
    <property type="entry name" value="glycerol-3-phosphate 1-O-acyltransferase PlsY"/>
    <property type="match status" value="1"/>
</dbReference>
<dbReference type="PANTHER" id="PTHR30309">
    <property type="entry name" value="INNER MEMBRANE PROTEIN YGIH"/>
    <property type="match status" value="1"/>
</dbReference>
<comment type="subunit">
    <text evidence="10">Probably interacts with PlsX.</text>
</comment>
<keyword evidence="8 10" id="KW-0594">Phospholipid biosynthesis</keyword>
<evidence type="ECO:0000256" key="1">
    <source>
        <dbReference type="ARBA" id="ARBA00022475"/>
    </source>
</evidence>
<keyword evidence="1 10" id="KW-1003">Cell membrane</keyword>
<dbReference type="SMART" id="SM01207">
    <property type="entry name" value="G3P_acyltransf"/>
    <property type="match status" value="1"/>
</dbReference>
<feature type="transmembrane region" description="Helical" evidence="10">
    <location>
        <begin position="49"/>
        <end position="71"/>
    </location>
</feature>
<gene>
    <name evidence="10" type="primary">plsY</name>
    <name evidence="11" type="ORF">XJ44_04965</name>
</gene>
<feature type="transmembrane region" description="Helical" evidence="10">
    <location>
        <begin position="6"/>
        <end position="23"/>
    </location>
</feature>
<keyword evidence="12" id="KW-1185">Reference proteome</keyword>
<reference evidence="11 12" key="1">
    <citation type="submission" date="2015-06" db="EMBL/GenBank/DDBJ databases">
        <title>Genome sequencing of Thermotogales isolates from hydrothermal vents.</title>
        <authorList>
            <person name="Haverkamp T.H."/>
            <person name="Kublanov I.V."/>
            <person name="Nesbo C.L."/>
        </authorList>
    </citation>
    <scope>NUCLEOTIDE SEQUENCE [LARGE SCALE GENOMIC DNA]</scope>
    <source>
        <strain evidence="12">ik275mar</strain>
    </source>
</reference>
<comment type="pathway">
    <text evidence="10">Lipid metabolism; phospholipid metabolism.</text>
</comment>
<comment type="caution">
    <text evidence="11">The sequence shown here is derived from an EMBL/GenBank/DDBJ whole genome shotgun (WGS) entry which is preliminary data.</text>
</comment>
<keyword evidence="4 10" id="KW-0812">Transmembrane</keyword>
<evidence type="ECO:0000256" key="6">
    <source>
        <dbReference type="ARBA" id="ARBA00023098"/>
    </source>
</evidence>
<keyword evidence="3 10" id="KW-0808">Transferase</keyword>
<accession>A0ABX3IIK1</accession>
<comment type="function">
    <text evidence="10">Catalyzes the transfer of an acyl group from acyl-phosphate (acyl-PO(4)) to glycerol-3-phosphate (G3P) to form lysophosphatidic acid (LPA). This enzyme utilizes acyl-phosphate as fatty acyl donor, but not acyl-CoA or acyl-ACP.</text>
</comment>
<organism evidence="11 12">
    <name type="scientific">Thermosipho affectus</name>
    <dbReference type="NCBI Taxonomy" id="660294"/>
    <lineage>
        <taxon>Bacteria</taxon>
        <taxon>Thermotogati</taxon>
        <taxon>Thermotogota</taxon>
        <taxon>Thermotogae</taxon>
        <taxon>Thermotogales</taxon>
        <taxon>Fervidobacteriaceae</taxon>
        <taxon>Thermosipho</taxon>
    </lineage>
</organism>
<sequence length="200" mass="22103">MKYLYPALIGYFLGAIPFSFFIAKIKGIDIRKTGSGNVGGTNVLRNAGAFYGALAFFFDIFKAYLAVILVGDLGLDSMLIAGVMAVFGHCYSVFLRFKGGKGVASTFGVFLAIYPWSGLVFFVFWLLIVSITKYVSLASMVGLTCGALFTWIMGKDFWPIFLALSLFSILRHRGNIERLIKGNERKTDVVGYFFGKVKKN</sequence>